<proteinExistence type="predicted"/>
<dbReference type="EMBL" id="LAZR01068988">
    <property type="protein sequence ID" value="KKK48593.1"/>
    <property type="molecule type" value="Genomic_DNA"/>
</dbReference>
<gene>
    <name evidence="1" type="ORF">LCGC14_3143550</name>
</gene>
<name>A0A0F8VW40_9ZZZZ</name>
<evidence type="ECO:0000313" key="1">
    <source>
        <dbReference type="EMBL" id="KKK48593.1"/>
    </source>
</evidence>
<comment type="caution">
    <text evidence="1">The sequence shown here is derived from an EMBL/GenBank/DDBJ whole genome shotgun (WGS) entry which is preliminary data.</text>
</comment>
<dbReference type="Gene3D" id="3.60.21.50">
    <property type="match status" value="1"/>
</dbReference>
<accession>A0A0F8VW40</accession>
<feature type="non-terminal residue" evidence="1">
    <location>
        <position position="1"/>
    </location>
</feature>
<reference evidence="1" key="1">
    <citation type="journal article" date="2015" name="Nature">
        <title>Complex archaea that bridge the gap between prokaryotes and eukaryotes.</title>
        <authorList>
            <person name="Spang A."/>
            <person name="Saw J.H."/>
            <person name="Jorgensen S.L."/>
            <person name="Zaremba-Niedzwiedzka K."/>
            <person name="Martijn J."/>
            <person name="Lind A.E."/>
            <person name="van Eijk R."/>
            <person name="Schleper C."/>
            <person name="Guy L."/>
            <person name="Ettema T.J."/>
        </authorList>
    </citation>
    <scope>NUCLEOTIDE SEQUENCE</scope>
</reference>
<dbReference type="AlphaFoldDB" id="A0A0F8VW40"/>
<organism evidence="1">
    <name type="scientific">marine sediment metagenome</name>
    <dbReference type="NCBI Taxonomy" id="412755"/>
    <lineage>
        <taxon>unclassified sequences</taxon>
        <taxon>metagenomes</taxon>
        <taxon>ecological metagenomes</taxon>
    </lineage>
</organism>
<protein>
    <submittedName>
        <fullName evidence="1">Uncharacterized protein</fullName>
    </submittedName>
</protein>
<sequence length="78" mass="8781">ETLIATEVLLPEIPLSRNRNHANIPVHVAYLSDIHVGSHNFLSKPFERFIDFLNGKYGGKKLQALGKQTKSLTNKLQI</sequence>